<dbReference type="InterPro" id="IPR011948">
    <property type="entry name" value="Dullard_phosphatase"/>
</dbReference>
<dbReference type="NCBIfam" id="TIGR02251">
    <property type="entry name" value="HIF-SF_euk"/>
    <property type="match status" value="1"/>
</dbReference>
<dbReference type="Pfam" id="PF03031">
    <property type="entry name" value="NIF"/>
    <property type="match status" value="1"/>
</dbReference>
<feature type="domain" description="FCP1 homology" evidence="2">
    <location>
        <begin position="358"/>
        <end position="520"/>
    </location>
</feature>
<dbReference type="InterPro" id="IPR004274">
    <property type="entry name" value="FCP1_dom"/>
</dbReference>
<feature type="compositionally biased region" description="Low complexity" evidence="1">
    <location>
        <begin position="1"/>
        <end position="14"/>
    </location>
</feature>
<feature type="compositionally biased region" description="Low complexity" evidence="1">
    <location>
        <begin position="251"/>
        <end position="269"/>
    </location>
</feature>
<accession>A0A8S1WCA5</accession>
<dbReference type="CDD" id="cd07521">
    <property type="entry name" value="HAD_FCP1-like"/>
    <property type="match status" value="1"/>
</dbReference>
<sequence>MQRVPQYVQRPVVQDSFRQSFKQTPDKENSYAQLQKRKPIQAYPQYQSTQTLQKPEMRPNSSQPRQPSVQAVPRPSSASNDKRAFSNQKQPSRCSFKELKNSTYIQPQQATPQSRYYSLKQVPDNSLMKSQSNQQLANKQIDQSEYKKLHEKLLFLENKINKIKSNIDISNSQLQKQSERAKQKPVGLAAKFFQKKDQENNEPKEASTPKELTKCATALNLQLNKALKQSQIAKEKQSSLNLDQFVTQVKQIKKPTQPQQPQQQQSQISRHQSLEISQTAVPIIKTVINEKSYSSQKPKKDENFLYYISSVTKALVQEQSNKNDEVVRDHIVQTIQGLEYARNLQLQFQEDKIVNLPKSSHFKTLVFDLDETLIHCNESVAVPGDIVLPITFPTGETIQASINIRPFAQQILQTLSRHFEIIVFTASHSCYANIVLDYLDPKKQWISHRLFRDHCLQTEEGAYVKDLRVLGNRKLSNILLIDNASYSFGQQIDNGVPIIAFYDNKQDQELLYLQNYLMKFRMVTDVRELNSQLLKMNSYTNYQDPLHLVQDLFPDYLPK</sequence>
<name>A0A8S1WCA5_PAROT</name>
<evidence type="ECO:0000313" key="4">
    <source>
        <dbReference type="Proteomes" id="UP000683925"/>
    </source>
</evidence>
<feature type="region of interest" description="Disordered" evidence="1">
    <location>
        <begin position="251"/>
        <end position="273"/>
    </location>
</feature>
<feature type="region of interest" description="Disordered" evidence="1">
    <location>
        <begin position="1"/>
        <end position="114"/>
    </location>
</feature>
<gene>
    <name evidence="3" type="ORF">POCTA_138.1.T0910089</name>
</gene>
<comment type="caution">
    <text evidence="3">The sequence shown here is derived from an EMBL/GenBank/DDBJ whole genome shotgun (WGS) entry which is preliminary data.</text>
</comment>
<dbReference type="Proteomes" id="UP000683925">
    <property type="component" value="Unassembled WGS sequence"/>
</dbReference>
<evidence type="ECO:0000313" key="3">
    <source>
        <dbReference type="EMBL" id="CAD8187834.1"/>
    </source>
</evidence>
<dbReference type="EMBL" id="CAJJDP010000090">
    <property type="protein sequence ID" value="CAD8187834.1"/>
    <property type="molecule type" value="Genomic_DNA"/>
</dbReference>
<proteinExistence type="predicted"/>
<evidence type="ECO:0000259" key="2">
    <source>
        <dbReference type="PROSITE" id="PS50969"/>
    </source>
</evidence>
<dbReference type="PROSITE" id="PS50969">
    <property type="entry name" value="FCP1"/>
    <property type="match status" value="1"/>
</dbReference>
<dbReference type="PANTHER" id="PTHR12210">
    <property type="entry name" value="DULLARD PROTEIN PHOSPHATASE"/>
    <property type="match status" value="1"/>
</dbReference>
<dbReference type="GO" id="GO:0016791">
    <property type="term" value="F:phosphatase activity"/>
    <property type="evidence" value="ECO:0007669"/>
    <property type="project" value="InterPro"/>
</dbReference>
<dbReference type="OMA" id="MCNCSES"/>
<dbReference type="FunFam" id="3.40.50.1000:FF:000121">
    <property type="entry name" value="Uncharacterized protein"/>
    <property type="match status" value="1"/>
</dbReference>
<feature type="compositionally biased region" description="Polar residues" evidence="1">
    <location>
        <begin position="101"/>
        <end position="114"/>
    </location>
</feature>
<protein>
    <recommendedName>
        <fullName evidence="2">FCP1 homology domain-containing protein</fullName>
    </recommendedName>
</protein>
<evidence type="ECO:0000256" key="1">
    <source>
        <dbReference type="SAM" id="MobiDB-lite"/>
    </source>
</evidence>
<feature type="compositionally biased region" description="Polar residues" evidence="1">
    <location>
        <begin position="44"/>
        <end position="69"/>
    </location>
</feature>
<organism evidence="3 4">
    <name type="scientific">Paramecium octaurelia</name>
    <dbReference type="NCBI Taxonomy" id="43137"/>
    <lineage>
        <taxon>Eukaryota</taxon>
        <taxon>Sar</taxon>
        <taxon>Alveolata</taxon>
        <taxon>Ciliophora</taxon>
        <taxon>Intramacronucleata</taxon>
        <taxon>Oligohymenophorea</taxon>
        <taxon>Peniculida</taxon>
        <taxon>Parameciidae</taxon>
        <taxon>Paramecium</taxon>
    </lineage>
</organism>
<dbReference type="OrthoDB" id="277011at2759"/>
<reference evidence="3" key="1">
    <citation type="submission" date="2021-01" db="EMBL/GenBank/DDBJ databases">
        <authorList>
            <consortium name="Genoscope - CEA"/>
            <person name="William W."/>
        </authorList>
    </citation>
    <scope>NUCLEOTIDE SEQUENCE</scope>
</reference>
<dbReference type="AlphaFoldDB" id="A0A8S1WCA5"/>
<keyword evidence="4" id="KW-1185">Reference proteome</keyword>
<dbReference type="SMART" id="SM00577">
    <property type="entry name" value="CPDc"/>
    <property type="match status" value="1"/>
</dbReference>
<dbReference type="InterPro" id="IPR050365">
    <property type="entry name" value="TIM50"/>
</dbReference>